<dbReference type="SUPFAM" id="SSF88659">
    <property type="entry name" value="Sigma3 and sigma4 domains of RNA polymerase sigma factors"/>
    <property type="match status" value="1"/>
</dbReference>
<feature type="domain" description="RNA polymerase sigma-70 region 2" evidence="5">
    <location>
        <begin position="38"/>
        <end position="98"/>
    </location>
</feature>
<dbReference type="Pfam" id="PF04545">
    <property type="entry name" value="Sigma70_r4"/>
    <property type="match status" value="1"/>
</dbReference>
<sequence length="253" mass="28338">MTLTQKVAFRETLLSPDEESGLVDAYRNDGCRKSLDRLVRTHARMAFSVARRWSNNEAHMQDLAQEGMIGIMRAADKFNPSFGKRFAQYCRWWILSSISSRASEVVCVVDMPDRVFVAHRRKRLEGADAALVGAAVTAVSISEPLGGDEGGATVGDMLVSDETSPESAAVQSEMNWYYRTAVQTAMQGLTEREREILSRRRLAETPETLEVVADFFDLTRERIRQIENAAMAKVERNLRAAGFRAEDLDELVA</sequence>
<dbReference type="Pfam" id="PF04542">
    <property type="entry name" value="Sigma70_r2"/>
    <property type="match status" value="1"/>
</dbReference>
<dbReference type="InterPro" id="IPR014284">
    <property type="entry name" value="RNA_pol_sigma-70_dom"/>
</dbReference>
<evidence type="ECO:0000313" key="8">
    <source>
        <dbReference type="Proteomes" id="UP000009081"/>
    </source>
</evidence>
<dbReference type="GO" id="GO:0016987">
    <property type="term" value="F:sigma factor activity"/>
    <property type="evidence" value="ECO:0007669"/>
    <property type="project" value="UniProtKB-KW"/>
</dbReference>
<evidence type="ECO:0000256" key="1">
    <source>
        <dbReference type="ARBA" id="ARBA00023015"/>
    </source>
</evidence>
<evidence type="ECO:0000256" key="2">
    <source>
        <dbReference type="ARBA" id="ARBA00023082"/>
    </source>
</evidence>
<dbReference type="InterPro" id="IPR013324">
    <property type="entry name" value="RNA_pol_sigma_r3/r4-like"/>
</dbReference>
<dbReference type="InterPro" id="IPR013325">
    <property type="entry name" value="RNA_pol_sigma_r2"/>
</dbReference>
<evidence type="ECO:0000259" key="5">
    <source>
        <dbReference type="Pfam" id="PF04542"/>
    </source>
</evidence>
<dbReference type="GO" id="GO:0006352">
    <property type="term" value="P:DNA-templated transcription initiation"/>
    <property type="evidence" value="ECO:0007669"/>
    <property type="project" value="InterPro"/>
</dbReference>
<accession>C5B4Q8</accession>
<dbReference type="PANTHER" id="PTHR30603">
    <property type="entry name" value="RNA POLYMERASE SIGMA FACTOR RPO"/>
    <property type="match status" value="1"/>
</dbReference>
<geneLocation type="plasmid" evidence="7 8">
    <name>megaplasmid</name>
</geneLocation>
<organism evidence="7 8">
    <name type="scientific">Methylorubrum extorquens (strain ATCC 14718 / DSM 1338 / JCM 2805 / NCIMB 9133 / AM1)</name>
    <name type="common">Methylobacterium extorquens</name>
    <dbReference type="NCBI Taxonomy" id="272630"/>
    <lineage>
        <taxon>Bacteria</taxon>
        <taxon>Pseudomonadati</taxon>
        <taxon>Pseudomonadota</taxon>
        <taxon>Alphaproteobacteria</taxon>
        <taxon>Hyphomicrobiales</taxon>
        <taxon>Methylobacteriaceae</taxon>
        <taxon>Methylorubrum</taxon>
    </lineage>
</organism>
<keyword evidence="1" id="KW-0805">Transcription regulation</keyword>
<dbReference type="InterPro" id="IPR036388">
    <property type="entry name" value="WH-like_DNA-bd_sf"/>
</dbReference>
<dbReference type="RefSeq" id="WP_012753891.1">
    <property type="nucleotide sequence ID" value="NC_012811.1"/>
</dbReference>
<evidence type="ECO:0000259" key="6">
    <source>
        <dbReference type="Pfam" id="PF04545"/>
    </source>
</evidence>
<dbReference type="HOGENOM" id="CLU_014793_3_5_5"/>
<dbReference type="PANTHER" id="PTHR30603:SF47">
    <property type="entry name" value="RNA POLYMERASE SIGMA FACTOR SIGD, CHLOROPLASTIC"/>
    <property type="match status" value="1"/>
</dbReference>
<dbReference type="KEGG" id="mea:Mex_2p0593"/>
<keyword evidence="3" id="KW-0238">DNA-binding</keyword>
<dbReference type="Proteomes" id="UP000009081">
    <property type="component" value="Plasmid megaplasmid"/>
</dbReference>
<dbReference type="SUPFAM" id="SSF88946">
    <property type="entry name" value="Sigma2 domain of RNA polymerase sigma factors"/>
    <property type="match status" value="1"/>
</dbReference>
<gene>
    <name evidence="7" type="ordered locus">MexAM1_META2p0593</name>
</gene>
<dbReference type="InterPro" id="IPR000943">
    <property type="entry name" value="RNA_pol_sigma70"/>
</dbReference>
<keyword evidence="7" id="KW-0614">Plasmid</keyword>
<feature type="domain" description="RNA polymerase sigma-70 region 4" evidence="6">
    <location>
        <begin position="185"/>
        <end position="234"/>
    </location>
</feature>
<keyword evidence="2" id="KW-0731">Sigma factor</keyword>
<dbReference type="InterPro" id="IPR007627">
    <property type="entry name" value="RNA_pol_sigma70_r2"/>
</dbReference>
<protein>
    <submittedName>
        <fullName evidence="7">RNA polymerase sigma factor protein (Sigma-70)</fullName>
    </submittedName>
</protein>
<name>C5B4Q8_METEA</name>
<dbReference type="OrthoDB" id="7830913at2"/>
<reference evidence="7 8" key="1">
    <citation type="journal article" date="2009" name="PLoS ONE">
        <title>Methylobacterium genome sequences: a reference blueprint to investigate microbial metabolism of C1 compounds from natural and industrial sources.</title>
        <authorList>
            <person name="Vuilleumier S."/>
            <person name="Chistoserdova L."/>
            <person name="Lee M.-C."/>
            <person name="Bringel F."/>
            <person name="Lajus A."/>
            <person name="Zhou Y."/>
            <person name="Gourion B."/>
            <person name="Barbe V."/>
            <person name="Chang J."/>
            <person name="Cruveiller S."/>
            <person name="Dossat C."/>
            <person name="Gillett W."/>
            <person name="Gruffaz C."/>
            <person name="Haugen E."/>
            <person name="Hourcade E."/>
            <person name="Levy R."/>
            <person name="Mangenot S."/>
            <person name="Muller E."/>
            <person name="Nadalig T."/>
            <person name="Pagni M."/>
            <person name="Penny C."/>
            <person name="Peyraud R."/>
            <person name="Robinson D.G."/>
            <person name="Roche D."/>
            <person name="Rouy Z."/>
            <person name="Saenampechek C."/>
            <person name="Salvignol G."/>
            <person name="Vallenet D."/>
            <person name="Wu Z."/>
            <person name="Marx C.J."/>
            <person name="Vorholt J.A."/>
            <person name="Olson M.V."/>
            <person name="Kaul R."/>
            <person name="Weissenbach J."/>
            <person name="Medigue C."/>
            <person name="Lidstrom M.E."/>
        </authorList>
    </citation>
    <scope>NUCLEOTIDE SEQUENCE [LARGE SCALE GENOMIC DNA]</scope>
    <source>
        <strain evidence="8">ATCC 14718 / DSM 1338 / JCM 2805 / NCIMB 9133 / AM1</strain>
    </source>
</reference>
<dbReference type="PRINTS" id="PR00046">
    <property type="entry name" value="SIGMA70FCT"/>
</dbReference>
<proteinExistence type="predicted"/>
<evidence type="ECO:0000313" key="7">
    <source>
        <dbReference type="EMBL" id="ACS43440.1"/>
    </source>
</evidence>
<dbReference type="AlphaFoldDB" id="C5B4Q8"/>
<evidence type="ECO:0000256" key="4">
    <source>
        <dbReference type="ARBA" id="ARBA00023163"/>
    </source>
</evidence>
<dbReference type="EMBL" id="CP001511">
    <property type="protein sequence ID" value="ACS43440.1"/>
    <property type="molecule type" value="Genomic_DNA"/>
</dbReference>
<dbReference type="Gene3D" id="1.20.120.1810">
    <property type="match status" value="1"/>
</dbReference>
<dbReference type="InterPro" id="IPR050239">
    <property type="entry name" value="Sigma-70_RNA_pol_init_factors"/>
</dbReference>
<evidence type="ECO:0000256" key="3">
    <source>
        <dbReference type="ARBA" id="ARBA00023125"/>
    </source>
</evidence>
<dbReference type="Gene3D" id="1.10.10.10">
    <property type="entry name" value="Winged helix-like DNA-binding domain superfamily/Winged helix DNA-binding domain"/>
    <property type="match status" value="1"/>
</dbReference>
<dbReference type="GO" id="GO:0003677">
    <property type="term" value="F:DNA binding"/>
    <property type="evidence" value="ECO:0007669"/>
    <property type="project" value="UniProtKB-KW"/>
</dbReference>
<keyword evidence="4" id="KW-0804">Transcription</keyword>
<keyword evidence="8" id="KW-1185">Reference proteome</keyword>
<dbReference type="InterPro" id="IPR007630">
    <property type="entry name" value="RNA_pol_sigma70_r4"/>
</dbReference>
<dbReference type="NCBIfam" id="TIGR02937">
    <property type="entry name" value="sigma70-ECF"/>
    <property type="match status" value="1"/>
</dbReference>